<evidence type="ECO:0000256" key="3">
    <source>
        <dbReference type="ARBA" id="ARBA00022692"/>
    </source>
</evidence>
<evidence type="ECO:0000256" key="5">
    <source>
        <dbReference type="ARBA" id="ARBA00023065"/>
    </source>
</evidence>
<proteinExistence type="predicted"/>
<feature type="transmembrane region" description="Helical" evidence="8">
    <location>
        <begin position="177"/>
        <end position="202"/>
    </location>
</feature>
<keyword evidence="2" id="KW-0813">Transport</keyword>
<feature type="domain" description="Potassium channel" evidence="9">
    <location>
        <begin position="127"/>
        <end position="202"/>
    </location>
</feature>
<keyword evidence="11" id="KW-1185">Reference proteome</keyword>
<feature type="transmembrane region" description="Helical" evidence="8">
    <location>
        <begin position="115"/>
        <end position="134"/>
    </location>
</feature>
<evidence type="ECO:0000256" key="1">
    <source>
        <dbReference type="ARBA" id="ARBA00004141"/>
    </source>
</evidence>
<dbReference type="GO" id="GO:0005249">
    <property type="term" value="F:voltage-gated potassium channel activity"/>
    <property type="evidence" value="ECO:0007669"/>
    <property type="project" value="InterPro"/>
</dbReference>
<gene>
    <name evidence="10" type="ORF">HD594_002039</name>
</gene>
<evidence type="ECO:0000259" key="9">
    <source>
        <dbReference type="Pfam" id="PF07885"/>
    </source>
</evidence>
<dbReference type="PANTHER" id="PTHR11537:SF254">
    <property type="entry name" value="POTASSIUM VOLTAGE-GATED CHANNEL PROTEIN SHAB"/>
    <property type="match status" value="1"/>
</dbReference>
<feature type="transmembrane region" description="Helical" evidence="8">
    <location>
        <begin position="76"/>
        <end position="95"/>
    </location>
</feature>
<protein>
    <submittedName>
        <fullName evidence="10">Voltage-gated potassium channel</fullName>
    </submittedName>
</protein>
<feature type="transmembrane region" description="Helical" evidence="8">
    <location>
        <begin position="12"/>
        <end position="28"/>
    </location>
</feature>
<keyword evidence="7 10" id="KW-0407">Ion channel</keyword>
<dbReference type="Gene3D" id="1.20.5.110">
    <property type="match status" value="1"/>
</dbReference>
<dbReference type="GO" id="GO:0001508">
    <property type="term" value="P:action potential"/>
    <property type="evidence" value="ECO:0007669"/>
    <property type="project" value="TreeGrafter"/>
</dbReference>
<dbReference type="Proteomes" id="UP000537775">
    <property type="component" value="Unassembled WGS sequence"/>
</dbReference>
<keyword evidence="6 8" id="KW-0472">Membrane</keyword>
<dbReference type="PRINTS" id="PR00169">
    <property type="entry name" value="KCHANNEL"/>
</dbReference>
<dbReference type="InterPro" id="IPR028325">
    <property type="entry name" value="VG_K_chnl"/>
</dbReference>
<evidence type="ECO:0000256" key="7">
    <source>
        <dbReference type="ARBA" id="ARBA00023303"/>
    </source>
</evidence>
<feature type="transmembrane region" description="Helical" evidence="8">
    <location>
        <begin position="44"/>
        <end position="64"/>
    </location>
</feature>
<dbReference type="GO" id="GO:0008076">
    <property type="term" value="C:voltage-gated potassium channel complex"/>
    <property type="evidence" value="ECO:0007669"/>
    <property type="project" value="InterPro"/>
</dbReference>
<dbReference type="SUPFAM" id="SSF81324">
    <property type="entry name" value="Voltage-gated potassium channels"/>
    <property type="match status" value="1"/>
</dbReference>
<dbReference type="PANTHER" id="PTHR11537">
    <property type="entry name" value="VOLTAGE-GATED POTASSIUM CHANNEL"/>
    <property type="match status" value="1"/>
</dbReference>
<accession>A0A7X0KV03</accession>
<dbReference type="InterPro" id="IPR013099">
    <property type="entry name" value="K_chnl_dom"/>
</dbReference>
<dbReference type="Gene3D" id="1.20.120.350">
    <property type="entry name" value="Voltage-gated potassium channels. Chain C"/>
    <property type="match status" value="1"/>
</dbReference>
<name>A0A7X0KV03_9MICO</name>
<feature type="transmembrane region" description="Helical" evidence="8">
    <location>
        <begin position="146"/>
        <end position="165"/>
    </location>
</feature>
<evidence type="ECO:0000256" key="2">
    <source>
        <dbReference type="ARBA" id="ARBA00022448"/>
    </source>
</evidence>
<reference evidence="10 11" key="1">
    <citation type="submission" date="2020-08" db="EMBL/GenBank/DDBJ databases">
        <title>Sequencing the genomes of 1000 actinobacteria strains.</title>
        <authorList>
            <person name="Klenk H.-P."/>
        </authorList>
    </citation>
    <scope>NUCLEOTIDE SEQUENCE [LARGE SCALE GENOMIC DNA]</scope>
    <source>
        <strain evidence="10 11">DSM 12511</strain>
    </source>
</reference>
<keyword evidence="3 8" id="KW-0812">Transmembrane</keyword>
<dbReference type="Gene3D" id="1.10.287.70">
    <property type="match status" value="1"/>
</dbReference>
<organism evidence="10 11">
    <name type="scientific">Microbacterium thalassium</name>
    <dbReference type="NCBI Taxonomy" id="362649"/>
    <lineage>
        <taxon>Bacteria</taxon>
        <taxon>Bacillati</taxon>
        <taxon>Actinomycetota</taxon>
        <taxon>Actinomycetes</taxon>
        <taxon>Micrococcales</taxon>
        <taxon>Microbacteriaceae</taxon>
        <taxon>Microbacterium</taxon>
    </lineage>
</organism>
<evidence type="ECO:0000313" key="10">
    <source>
        <dbReference type="EMBL" id="MBB6391726.1"/>
    </source>
</evidence>
<sequence length="249" mass="27364">MTRQERWQNFADWPLFIASLLFLAAYAWDVLDQPSGAAESLADIVLWATWGLFVIDYVANLVLVESDKRWRWFYTHLIDLAVVALPMLRALRLLRLLTLLRVLDRVAGRAVRGSLAIYMGGASVLLIVVGALAVLDAERTDPAASIRTFGEALWWAFVTMTTVGYGDYSPVTATGQIIAVVLMLGGIALLGVVTGSIASWIVEKVSDADAEQAAATAGHIHQLEDKVDQLQAMLREVLERDAEQVRAAR</sequence>
<evidence type="ECO:0000256" key="6">
    <source>
        <dbReference type="ARBA" id="ARBA00023136"/>
    </source>
</evidence>
<keyword evidence="5" id="KW-0406">Ion transport</keyword>
<dbReference type="RefSeq" id="WP_184750864.1">
    <property type="nucleotide sequence ID" value="NZ_BAAAJR010000006.1"/>
</dbReference>
<comment type="caution">
    <text evidence="10">The sequence shown here is derived from an EMBL/GenBank/DDBJ whole genome shotgun (WGS) entry which is preliminary data.</text>
</comment>
<comment type="subcellular location">
    <subcellularLocation>
        <location evidence="1">Membrane</location>
        <topology evidence="1">Multi-pass membrane protein</topology>
    </subcellularLocation>
</comment>
<evidence type="ECO:0000256" key="8">
    <source>
        <dbReference type="SAM" id="Phobius"/>
    </source>
</evidence>
<evidence type="ECO:0000313" key="11">
    <source>
        <dbReference type="Proteomes" id="UP000537775"/>
    </source>
</evidence>
<evidence type="ECO:0000256" key="4">
    <source>
        <dbReference type="ARBA" id="ARBA00022989"/>
    </source>
</evidence>
<dbReference type="AlphaFoldDB" id="A0A7X0KV03"/>
<dbReference type="EMBL" id="JACHML010000001">
    <property type="protein sequence ID" value="MBB6391726.1"/>
    <property type="molecule type" value="Genomic_DNA"/>
</dbReference>
<keyword evidence="4 8" id="KW-1133">Transmembrane helix</keyword>
<dbReference type="InterPro" id="IPR027359">
    <property type="entry name" value="Volt_channel_dom_sf"/>
</dbReference>
<dbReference type="Pfam" id="PF07885">
    <property type="entry name" value="Ion_trans_2"/>
    <property type="match status" value="1"/>
</dbReference>